<dbReference type="NCBIfam" id="TIGR01076">
    <property type="entry name" value="sortase_fam"/>
    <property type="match status" value="1"/>
</dbReference>
<evidence type="ECO:0000313" key="4">
    <source>
        <dbReference type="EMBL" id="MCF2527365.1"/>
    </source>
</evidence>
<accession>A0AA41PWW8</accession>
<dbReference type="CDD" id="cd05830">
    <property type="entry name" value="Sortase_E"/>
    <property type="match status" value="1"/>
</dbReference>
<dbReference type="NCBIfam" id="NF033747">
    <property type="entry name" value="class_E_sortase"/>
    <property type="match status" value="1"/>
</dbReference>
<dbReference type="InterPro" id="IPR023365">
    <property type="entry name" value="Sortase_dom-sf"/>
</dbReference>
<organism evidence="4 5">
    <name type="scientific">Yinghuangia soli</name>
    <dbReference type="NCBI Taxonomy" id="2908204"/>
    <lineage>
        <taxon>Bacteria</taxon>
        <taxon>Bacillati</taxon>
        <taxon>Actinomycetota</taxon>
        <taxon>Actinomycetes</taxon>
        <taxon>Kitasatosporales</taxon>
        <taxon>Streptomycetaceae</taxon>
        <taxon>Yinghuangia</taxon>
    </lineage>
</organism>
<dbReference type="EMBL" id="JAKFHA010000004">
    <property type="protein sequence ID" value="MCF2527365.1"/>
    <property type="molecule type" value="Genomic_DNA"/>
</dbReference>
<feature type="active site" description="Proton donor/acceptor" evidence="2">
    <location>
        <position position="142"/>
    </location>
</feature>
<proteinExistence type="predicted"/>
<evidence type="ECO:0000256" key="1">
    <source>
        <dbReference type="ARBA" id="ARBA00022801"/>
    </source>
</evidence>
<protein>
    <submittedName>
        <fullName evidence="4">Class E sortase</fullName>
    </submittedName>
</protein>
<comment type="caution">
    <text evidence="4">The sequence shown here is derived from an EMBL/GenBank/DDBJ whole genome shotgun (WGS) entry which is preliminary data.</text>
</comment>
<dbReference type="RefSeq" id="WP_235051524.1">
    <property type="nucleotide sequence ID" value="NZ_JAKFHA010000004.1"/>
</dbReference>
<dbReference type="Proteomes" id="UP001165378">
    <property type="component" value="Unassembled WGS sequence"/>
</dbReference>
<dbReference type="GO" id="GO:0016787">
    <property type="term" value="F:hydrolase activity"/>
    <property type="evidence" value="ECO:0007669"/>
    <property type="project" value="UniProtKB-KW"/>
</dbReference>
<keyword evidence="3" id="KW-0472">Membrane</keyword>
<dbReference type="SUPFAM" id="SSF63817">
    <property type="entry name" value="Sortase"/>
    <property type="match status" value="1"/>
</dbReference>
<evidence type="ECO:0000256" key="3">
    <source>
        <dbReference type="SAM" id="Phobius"/>
    </source>
</evidence>
<name>A0AA41PWW8_9ACTN</name>
<dbReference type="InterPro" id="IPR005754">
    <property type="entry name" value="Sortase"/>
</dbReference>
<evidence type="ECO:0000313" key="5">
    <source>
        <dbReference type="Proteomes" id="UP001165378"/>
    </source>
</evidence>
<keyword evidence="3" id="KW-1133">Transmembrane helix</keyword>
<feature type="transmembrane region" description="Helical" evidence="3">
    <location>
        <begin position="12"/>
        <end position="31"/>
    </location>
</feature>
<dbReference type="Gene3D" id="2.40.260.10">
    <property type="entry name" value="Sortase"/>
    <property type="match status" value="1"/>
</dbReference>
<reference evidence="4" key="1">
    <citation type="submission" date="2022-01" db="EMBL/GenBank/DDBJ databases">
        <title>Genome-Based Taxonomic Classification of the Phylum Actinobacteria.</title>
        <authorList>
            <person name="Gao Y."/>
        </authorList>
    </citation>
    <scope>NUCLEOTIDE SEQUENCE</scope>
    <source>
        <strain evidence="4">KLBMP 8922</strain>
    </source>
</reference>
<keyword evidence="3" id="KW-0812">Transmembrane</keyword>
<dbReference type="Pfam" id="PF04203">
    <property type="entry name" value="Sortase"/>
    <property type="match status" value="1"/>
</dbReference>
<keyword evidence="1" id="KW-0378">Hydrolase</keyword>
<dbReference type="AlphaFoldDB" id="A0AA41PWW8"/>
<evidence type="ECO:0000256" key="2">
    <source>
        <dbReference type="PIRSR" id="PIRSR605754-1"/>
    </source>
</evidence>
<keyword evidence="5" id="KW-1185">Reference proteome</keyword>
<dbReference type="InterPro" id="IPR053465">
    <property type="entry name" value="Sortase_Class_E"/>
</dbReference>
<gene>
    <name evidence="4" type="ORF">LZ495_09095</name>
</gene>
<dbReference type="InterPro" id="IPR042003">
    <property type="entry name" value="Sortase_E"/>
</dbReference>
<feature type="active site" description="Acyl-thioester intermediate" evidence="2">
    <location>
        <position position="221"/>
    </location>
</feature>
<sequence>MKLRTLIRGFGELFITLSIVMLLFVVFELYWTGVLAREAQADELSKLEKKTEQVQAKAAATGTPAPVAPVVGQPAVETPAVPPPPPYEIGETFAVMYIPRFGKDWDWTVLAGARTEILKKGLGWYEGSAALGADGNFAVAGHRKTYGDPMLDFDKLKVGDKVILRDTMNWYVYTLDQPLVNAANNPGKAVYKTVPSDVGVVAALPESAYDKPGKYITLTTCEPKNGSTHRLIVWGHLESVQPLSAGEPAALKGKK</sequence>